<name>A0A1G5F1I1_9BACT</name>
<dbReference type="EMBL" id="FMUX01000007">
    <property type="protein sequence ID" value="SCY32961.1"/>
    <property type="molecule type" value="Genomic_DNA"/>
</dbReference>
<gene>
    <name evidence="1" type="ORF">SAMN05216233_10765</name>
</gene>
<dbReference type="OrthoDB" id="256762at2"/>
<protein>
    <submittedName>
        <fullName evidence="1">Phosphotransferase system, HPr</fullName>
    </submittedName>
</protein>
<sequence>MADKQSACSITFKEKVQIYSHDFLKACVYIARFDRDENPFTKKLYSRMTATSHLLEDFLDLHGAKNNRDWFYYRELTSLIRHISLSCYSQRHIANRIPFYDLPDIADFESQGRITLDFLNDILRKAAPAIIEEARRLDIRVPEGGYDQANFPGVVSGEMLEYNIDDDAGHDQRKHIVKISSEFLNIAKLFAPFTFYEEQTLEAIREMVPAKVNEVEIRGFEMVVHNLQSSFDSYVIQGGFRYGNRKLKQLRAHFSVVLHIMEVQGRLLHFYERHLHEVGSIHTYREVRQKLGEIVDIDRLLDRTVNYCLFYACHFMSCGKRLAKEVLNENIERGIITVGIPETRGFHARPSLMVAKIVQNYGGEVELVVNGDRFDASSVLDIQWAGGKIQKEEVSQVVFEGDTRALKDIEILASVNYAEDSMGKGLPLPKELKYLK</sequence>
<keyword evidence="1" id="KW-0808">Transferase</keyword>
<accession>A0A1G5F1I1</accession>
<evidence type="ECO:0000313" key="2">
    <source>
        <dbReference type="Proteomes" id="UP000198870"/>
    </source>
</evidence>
<organism evidence="1 2">
    <name type="scientific">Desulfoluna spongiiphila</name>
    <dbReference type="NCBI Taxonomy" id="419481"/>
    <lineage>
        <taxon>Bacteria</taxon>
        <taxon>Pseudomonadati</taxon>
        <taxon>Thermodesulfobacteriota</taxon>
        <taxon>Desulfobacteria</taxon>
        <taxon>Desulfobacterales</taxon>
        <taxon>Desulfolunaceae</taxon>
        <taxon>Desulfoluna</taxon>
    </lineage>
</organism>
<proteinExistence type="predicted"/>
<dbReference type="InterPro" id="IPR035895">
    <property type="entry name" value="HPr-like_sf"/>
</dbReference>
<dbReference type="GO" id="GO:0016740">
    <property type="term" value="F:transferase activity"/>
    <property type="evidence" value="ECO:0007669"/>
    <property type="project" value="UniProtKB-KW"/>
</dbReference>
<dbReference type="STRING" id="419481.SAMN05216233_10765"/>
<reference evidence="1 2" key="1">
    <citation type="submission" date="2016-10" db="EMBL/GenBank/DDBJ databases">
        <authorList>
            <person name="de Groot N.N."/>
        </authorList>
    </citation>
    <scope>NUCLEOTIDE SEQUENCE [LARGE SCALE GENOMIC DNA]</scope>
    <source>
        <strain evidence="1 2">AA1</strain>
    </source>
</reference>
<dbReference type="Proteomes" id="UP000198870">
    <property type="component" value="Unassembled WGS sequence"/>
</dbReference>
<dbReference type="AlphaFoldDB" id="A0A1G5F1I1"/>
<dbReference type="SUPFAM" id="SSF55594">
    <property type="entry name" value="HPr-like"/>
    <property type="match status" value="1"/>
</dbReference>
<dbReference type="RefSeq" id="WP_092210715.1">
    <property type="nucleotide sequence ID" value="NZ_FMUX01000007.1"/>
</dbReference>
<keyword evidence="2" id="KW-1185">Reference proteome</keyword>
<dbReference type="Gene3D" id="3.30.1340.10">
    <property type="entry name" value="HPr-like"/>
    <property type="match status" value="1"/>
</dbReference>
<evidence type="ECO:0000313" key="1">
    <source>
        <dbReference type="EMBL" id="SCY32961.1"/>
    </source>
</evidence>